<keyword evidence="2" id="KW-0472">Membrane</keyword>
<accession>A0A7W4UUN6</accession>
<keyword evidence="3" id="KW-0732">Signal</keyword>
<keyword evidence="6" id="KW-1185">Reference proteome</keyword>
<reference evidence="5 6" key="1">
    <citation type="submission" date="2020-08" db="EMBL/GenBank/DDBJ databases">
        <title>Sequencing the genomes of 1000 actinobacteria strains.</title>
        <authorList>
            <person name="Klenk H.-P."/>
        </authorList>
    </citation>
    <scope>NUCLEOTIDE SEQUENCE [LARGE SCALE GENOMIC DNA]</scope>
    <source>
        <strain evidence="5 6">DSM 20146</strain>
    </source>
</reference>
<comment type="caution">
    <text evidence="5">The sequence shown here is derived from an EMBL/GenBank/DDBJ whole genome shotgun (WGS) entry which is preliminary data.</text>
</comment>
<dbReference type="Proteomes" id="UP000538196">
    <property type="component" value="Unassembled WGS sequence"/>
</dbReference>
<evidence type="ECO:0000256" key="1">
    <source>
        <dbReference type="SAM" id="MobiDB-lite"/>
    </source>
</evidence>
<dbReference type="RefSeq" id="WP_338092004.1">
    <property type="nucleotide sequence ID" value="NZ_JACHVP010000001.1"/>
</dbReference>
<keyword evidence="2" id="KW-0812">Transmembrane</keyword>
<feature type="chain" id="PRO_5031020951" description="Protein-glutamine gamma-glutamyltransferase-like C-terminal domain-containing protein" evidence="3">
    <location>
        <begin position="29"/>
        <end position="244"/>
    </location>
</feature>
<gene>
    <name evidence="5" type="ORF">FHX33_001313</name>
</gene>
<evidence type="ECO:0000313" key="6">
    <source>
        <dbReference type="Proteomes" id="UP000538196"/>
    </source>
</evidence>
<evidence type="ECO:0000313" key="5">
    <source>
        <dbReference type="EMBL" id="MBB2966581.1"/>
    </source>
</evidence>
<protein>
    <recommendedName>
        <fullName evidence="4">Protein-glutamine gamma-glutamyltransferase-like C-terminal domain-containing protein</fullName>
    </recommendedName>
</protein>
<feature type="transmembrane region" description="Helical" evidence="2">
    <location>
        <begin position="74"/>
        <end position="94"/>
    </location>
</feature>
<feature type="region of interest" description="Disordered" evidence="1">
    <location>
        <begin position="38"/>
        <end position="64"/>
    </location>
</feature>
<feature type="domain" description="Protein-glutamine gamma-glutamyltransferase-like C-terminal" evidence="4">
    <location>
        <begin position="156"/>
        <end position="224"/>
    </location>
</feature>
<sequence length="244" mass="25946">MSSKTAWQRWVVPAAAGALLAVAAVAIATQGSPTFSPPRIQLPDAELTPPPHSAAVTTGTPEPQEAAQPLHLDLSWLVVALIVLGVAVALAFLWRYLRRRLRPREVPPVAILGVATEGDLPDAPEEPRPEPVRRGLDRALDALDAPREARGAIELAWLGLEEGAADSGVRRLPAETPGEFVARVIVRVGPDRAAARALLEIYQRVRFGNGPVTPADVQAARAALASLRASWQGEPAVSRPGESR</sequence>
<evidence type="ECO:0000256" key="3">
    <source>
        <dbReference type="SAM" id="SignalP"/>
    </source>
</evidence>
<dbReference type="EMBL" id="JACHVP010000001">
    <property type="protein sequence ID" value="MBB2966581.1"/>
    <property type="molecule type" value="Genomic_DNA"/>
</dbReference>
<evidence type="ECO:0000256" key="2">
    <source>
        <dbReference type="SAM" id="Phobius"/>
    </source>
</evidence>
<name>A0A7W4UUN6_LEIAQ</name>
<dbReference type="Pfam" id="PF13559">
    <property type="entry name" value="DUF4129"/>
    <property type="match status" value="1"/>
</dbReference>
<organism evidence="5 6">
    <name type="scientific">Leifsonia aquatica</name>
    <name type="common">Corynebacterium aquaticum</name>
    <dbReference type="NCBI Taxonomy" id="144185"/>
    <lineage>
        <taxon>Bacteria</taxon>
        <taxon>Bacillati</taxon>
        <taxon>Actinomycetota</taxon>
        <taxon>Actinomycetes</taxon>
        <taxon>Micrococcales</taxon>
        <taxon>Microbacteriaceae</taxon>
        <taxon>Leifsonia</taxon>
    </lineage>
</organism>
<proteinExistence type="predicted"/>
<evidence type="ECO:0000259" key="4">
    <source>
        <dbReference type="Pfam" id="PF13559"/>
    </source>
</evidence>
<dbReference type="InterPro" id="IPR025403">
    <property type="entry name" value="TgpA-like_C"/>
</dbReference>
<keyword evidence="2" id="KW-1133">Transmembrane helix</keyword>
<dbReference type="AlphaFoldDB" id="A0A7W4UUN6"/>
<feature type="signal peptide" evidence="3">
    <location>
        <begin position="1"/>
        <end position="28"/>
    </location>
</feature>